<evidence type="ECO:0000256" key="1">
    <source>
        <dbReference type="SAM" id="MobiDB-lite"/>
    </source>
</evidence>
<dbReference type="Proteomes" id="UP000615446">
    <property type="component" value="Unassembled WGS sequence"/>
</dbReference>
<dbReference type="InterPro" id="IPR013763">
    <property type="entry name" value="Cyclin-like_dom"/>
</dbReference>
<evidence type="ECO:0000313" key="3">
    <source>
        <dbReference type="EMBL" id="GES74777.1"/>
    </source>
</evidence>
<dbReference type="EMBL" id="BLAL01000012">
    <property type="protein sequence ID" value="GES74777.1"/>
    <property type="molecule type" value="Genomic_DNA"/>
</dbReference>
<evidence type="ECO:0000259" key="2">
    <source>
        <dbReference type="SMART" id="SM00385"/>
    </source>
</evidence>
<dbReference type="InterPro" id="IPR036915">
    <property type="entry name" value="Cyclin-like_sf"/>
</dbReference>
<dbReference type="FunFam" id="1.10.472.10:FF:000031">
    <property type="entry name" value="cyclin-L1-1-like isoform X1"/>
    <property type="match status" value="1"/>
</dbReference>
<accession>A0A8H3KWP1</accession>
<sequence>MSKLSLQNAILTYGQLETTPSKKDNIPEELEDELRRLGCDFVQSAGIVLRLPQVAMATAQVLFQRIIKEFSLLKGHRRYRNEPNESLEYLGQVFYEMKDALVIAEMQILKKLGFNVHVQLPYGLMVNYLKVLELTDHETIPQKAWGYLNDALRTNVYVCYQPATIACAVIWLAARIAQVKLPTSPPWWELFEAELEDIENISRHIMRLYAIRLPSNLPLSLDELEDYLKNYEDRRKSGINDKVDLRPAPETNETNETNEANETNDTNETNDKVDDLGPAPETNDKDDLGPAPMVED</sequence>
<dbReference type="CDD" id="cd20533">
    <property type="entry name" value="CYCLIN_CCNL_rpt2"/>
    <property type="match status" value="1"/>
</dbReference>
<dbReference type="SUPFAM" id="SSF47954">
    <property type="entry name" value="Cyclin-like"/>
    <property type="match status" value="2"/>
</dbReference>
<feature type="compositionally biased region" description="Low complexity" evidence="1">
    <location>
        <begin position="250"/>
        <end position="267"/>
    </location>
</feature>
<dbReference type="InterPro" id="IPR043198">
    <property type="entry name" value="Cyclin/Ssn8"/>
</dbReference>
<dbReference type="Gene3D" id="1.10.472.10">
    <property type="entry name" value="Cyclin-like"/>
    <property type="match status" value="2"/>
</dbReference>
<dbReference type="OrthoDB" id="10264655at2759"/>
<organism evidence="3 4">
    <name type="scientific">Rhizophagus clarus</name>
    <dbReference type="NCBI Taxonomy" id="94130"/>
    <lineage>
        <taxon>Eukaryota</taxon>
        <taxon>Fungi</taxon>
        <taxon>Fungi incertae sedis</taxon>
        <taxon>Mucoromycota</taxon>
        <taxon>Glomeromycotina</taxon>
        <taxon>Glomeromycetes</taxon>
        <taxon>Glomerales</taxon>
        <taxon>Glomeraceae</taxon>
        <taxon>Rhizophagus</taxon>
    </lineage>
</organism>
<dbReference type="PIRSF" id="PIRSF036580">
    <property type="entry name" value="Cyclin_L"/>
    <property type="match status" value="1"/>
</dbReference>
<reference evidence="3" key="1">
    <citation type="submission" date="2019-10" db="EMBL/GenBank/DDBJ databases">
        <title>Conservation and host-specific expression of non-tandemly repeated heterogenous ribosome RNA gene in arbuscular mycorrhizal fungi.</title>
        <authorList>
            <person name="Maeda T."/>
            <person name="Kobayashi Y."/>
            <person name="Nakagawa T."/>
            <person name="Ezawa T."/>
            <person name="Yamaguchi K."/>
            <person name="Bino T."/>
            <person name="Nishimoto Y."/>
            <person name="Shigenobu S."/>
            <person name="Kawaguchi M."/>
        </authorList>
    </citation>
    <scope>NUCLEOTIDE SEQUENCE</scope>
    <source>
        <strain evidence="3">HR1</strain>
    </source>
</reference>
<evidence type="ECO:0000313" key="4">
    <source>
        <dbReference type="Proteomes" id="UP000615446"/>
    </source>
</evidence>
<feature type="domain" description="Cyclin-like" evidence="2">
    <location>
        <begin position="123"/>
        <end position="207"/>
    </location>
</feature>
<feature type="region of interest" description="Disordered" evidence="1">
    <location>
        <begin position="239"/>
        <end position="296"/>
    </location>
</feature>
<dbReference type="SMART" id="SM00385">
    <property type="entry name" value="CYCLIN"/>
    <property type="match status" value="1"/>
</dbReference>
<dbReference type="PANTHER" id="PTHR10026">
    <property type="entry name" value="CYCLIN"/>
    <property type="match status" value="1"/>
</dbReference>
<protein>
    <submittedName>
        <fullName evidence="3">Cyclin-like protein</fullName>
    </submittedName>
</protein>
<name>A0A8H3KWP1_9GLOM</name>
<proteinExistence type="predicted"/>
<dbReference type="AlphaFoldDB" id="A0A8H3KWP1"/>
<gene>
    <name evidence="3" type="ORF">RCL2_000224300</name>
</gene>
<dbReference type="GO" id="GO:0016538">
    <property type="term" value="F:cyclin-dependent protein serine/threonine kinase regulator activity"/>
    <property type="evidence" value="ECO:0007669"/>
    <property type="project" value="InterPro"/>
</dbReference>
<dbReference type="GO" id="GO:0006357">
    <property type="term" value="P:regulation of transcription by RNA polymerase II"/>
    <property type="evidence" value="ECO:0007669"/>
    <property type="project" value="InterPro"/>
</dbReference>
<comment type="caution">
    <text evidence="3">The sequence shown here is derived from an EMBL/GenBank/DDBJ whole genome shotgun (WGS) entry which is preliminary data.</text>
</comment>